<evidence type="ECO:0000256" key="3">
    <source>
        <dbReference type="ARBA" id="ARBA00004721"/>
    </source>
</evidence>
<dbReference type="Proteomes" id="UP000700596">
    <property type="component" value="Unassembled WGS sequence"/>
</dbReference>
<dbReference type="GO" id="GO:0006744">
    <property type="term" value="P:ubiquinone biosynthetic process"/>
    <property type="evidence" value="ECO:0007669"/>
    <property type="project" value="TreeGrafter"/>
</dbReference>
<dbReference type="AlphaFoldDB" id="A0A9P9CZD1"/>
<feature type="transmembrane region" description="Helical" evidence="9">
    <location>
        <begin position="304"/>
        <end position="324"/>
    </location>
</feature>
<feature type="transmembrane region" description="Helical" evidence="9">
    <location>
        <begin position="121"/>
        <end position="140"/>
    </location>
</feature>
<feature type="transmembrane region" description="Helical" evidence="9">
    <location>
        <begin position="274"/>
        <end position="292"/>
    </location>
</feature>
<feature type="transmembrane region" description="Helical" evidence="9">
    <location>
        <begin position="44"/>
        <end position="62"/>
    </location>
</feature>
<dbReference type="EMBL" id="JAGMWT010000031">
    <property type="protein sequence ID" value="KAH7109604.1"/>
    <property type="molecule type" value="Genomic_DNA"/>
</dbReference>
<comment type="cofactor">
    <cofactor evidence="1">
        <name>Mg(2+)</name>
        <dbReference type="ChEBI" id="CHEBI:18420"/>
    </cofactor>
</comment>
<evidence type="ECO:0000256" key="5">
    <source>
        <dbReference type="ARBA" id="ARBA00022679"/>
    </source>
</evidence>
<dbReference type="PROSITE" id="PS00943">
    <property type="entry name" value="UBIA"/>
    <property type="match status" value="1"/>
</dbReference>
<dbReference type="CDD" id="cd13959">
    <property type="entry name" value="PT_UbiA_COQ2"/>
    <property type="match status" value="1"/>
</dbReference>
<dbReference type="Pfam" id="PF01040">
    <property type="entry name" value="UbiA"/>
    <property type="match status" value="1"/>
</dbReference>
<keyword evidence="11" id="KW-1185">Reference proteome</keyword>
<protein>
    <submittedName>
        <fullName evidence="10">UbiA prenyltransferase family-domain-containing protein</fullName>
    </submittedName>
</protein>
<feature type="transmembrane region" description="Helical" evidence="9">
    <location>
        <begin position="74"/>
        <end position="92"/>
    </location>
</feature>
<dbReference type="PANTHER" id="PTHR11048:SF28">
    <property type="entry name" value="4-HYDROXYBENZOATE POLYPRENYLTRANSFERASE, MITOCHONDRIAL"/>
    <property type="match status" value="1"/>
</dbReference>
<evidence type="ECO:0000313" key="10">
    <source>
        <dbReference type="EMBL" id="KAH7109604.1"/>
    </source>
</evidence>
<evidence type="ECO:0000256" key="9">
    <source>
        <dbReference type="SAM" id="Phobius"/>
    </source>
</evidence>
<dbReference type="GO" id="GO:0008412">
    <property type="term" value="F:4-hydroxybenzoate polyprenyltransferase activity"/>
    <property type="evidence" value="ECO:0007669"/>
    <property type="project" value="TreeGrafter"/>
</dbReference>
<reference evidence="10" key="1">
    <citation type="journal article" date="2021" name="Nat. Commun.">
        <title>Genetic determinants of endophytism in the Arabidopsis root mycobiome.</title>
        <authorList>
            <person name="Mesny F."/>
            <person name="Miyauchi S."/>
            <person name="Thiergart T."/>
            <person name="Pickel B."/>
            <person name="Atanasova L."/>
            <person name="Karlsson M."/>
            <person name="Huettel B."/>
            <person name="Barry K.W."/>
            <person name="Haridas S."/>
            <person name="Chen C."/>
            <person name="Bauer D."/>
            <person name="Andreopoulos W."/>
            <person name="Pangilinan J."/>
            <person name="LaButti K."/>
            <person name="Riley R."/>
            <person name="Lipzen A."/>
            <person name="Clum A."/>
            <person name="Drula E."/>
            <person name="Henrissat B."/>
            <person name="Kohler A."/>
            <person name="Grigoriev I.V."/>
            <person name="Martin F.M."/>
            <person name="Hacquard S."/>
        </authorList>
    </citation>
    <scope>NUCLEOTIDE SEQUENCE</scope>
    <source>
        <strain evidence="10">MPI-CAGE-CH-0243</strain>
    </source>
</reference>
<dbReference type="PANTHER" id="PTHR11048">
    <property type="entry name" value="PRENYLTRANSFERASES"/>
    <property type="match status" value="1"/>
</dbReference>
<evidence type="ECO:0000256" key="6">
    <source>
        <dbReference type="ARBA" id="ARBA00022692"/>
    </source>
</evidence>
<feature type="transmembrane region" description="Helical" evidence="9">
    <location>
        <begin position="169"/>
        <end position="192"/>
    </location>
</feature>
<evidence type="ECO:0000256" key="8">
    <source>
        <dbReference type="ARBA" id="ARBA00023136"/>
    </source>
</evidence>
<dbReference type="Gene3D" id="1.10.357.140">
    <property type="entry name" value="UbiA prenyltransferase"/>
    <property type="match status" value="1"/>
</dbReference>
<dbReference type="InterPro" id="IPR039653">
    <property type="entry name" value="Prenyltransferase"/>
</dbReference>
<dbReference type="OrthoDB" id="18170at2759"/>
<dbReference type="GO" id="GO:0005743">
    <property type="term" value="C:mitochondrial inner membrane"/>
    <property type="evidence" value="ECO:0007669"/>
    <property type="project" value="TreeGrafter"/>
</dbReference>
<comment type="subcellular location">
    <subcellularLocation>
        <location evidence="2">Membrane</location>
        <topology evidence="2">Multi-pass membrane protein</topology>
    </subcellularLocation>
</comment>
<comment type="caution">
    <text evidence="10">The sequence shown here is derived from an EMBL/GenBank/DDBJ whole genome shotgun (WGS) entry which is preliminary data.</text>
</comment>
<dbReference type="Gene3D" id="1.20.120.1780">
    <property type="entry name" value="UbiA prenyltransferase"/>
    <property type="match status" value="1"/>
</dbReference>
<proteinExistence type="inferred from homology"/>
<evidence type="ECO:0000313" key="11">
    <source>
        <dbReference type="Proteomes" id="UP000700596"/>
    </source>
</evidence>
<dbReference type="InterPro" id="IPR000537">
    <property type="entry name" value="UbiA_prenyltransferase"/>
</dbReference>
<name>A0A9P9CZD1_9PLEO</name>
<feature type="transmembrane region" description="Helical" evidence="9">
    <location>
        <begin position="204"/>
        <end position="226"/>
    </location>
</feature>
<evidence type="ECO:0000256" key="4">
    <source>
        <dbReference type="ARBA" id="ARBA00005985"/>
    </source>
</evidence>
<evidence type="ECO:0000256" key="1">
    <source>
        <dbReference type="ARBA" id="ARBA00001946"/>
    </source>
</evidence>
<comment type="pathway">
    <text evidence="3">Secondary metabolite biosynthesis; terpenoid biosynthesis.</text>
</comment>
<keyword evidence="8 9" id="KW-0472">Membrane</keyword>
<dbReference type="InterPro" id="IPR044878">
    <property type="entry name" value="UbiA_sf"/>
</dbReference>
<dbReference type="InterPro" id="IPR030470">
    <property type="entry name" value="UbiA_prenylTrfase_CS"/>
</dbReference>
<gene>
    <name evidence="10" type="ORF">B0J11DRAFT_448825</name>
</gene>
<accession>A0A9P9CZD1</accession>
<feature type="transmembrane region" description="Helical" evidence="9">
    <location>
        <begin position="246"/>
        <end position="267"/>
    </location>
</feature>
<sequence>MASSEATNASLAYQYGGNHKGGWLAYLPEEWLPYVQLARLSPPVGLFLVFIPHAFGILHAAIRNQSAPLDVARASGLLFAASFFYSNAVHIWNDLIDAPIDSKVQRTRKRPIPRRAVSPRAAFLFAASQALVTGSFLFFMEGNLVENCLYAVPGIISWTYYPYAKLHTFWTQAVLGFALSWGVVMGSISLGLRPVAYKAGQVDFATIVLFTASICWTMIYDSVYAYQDLADDLQIGVGSMAVLFRYQIKPIFWSLVAVITVCLGILGRWEEMSPVYYILVPGGTTLWLGLMVTNVNLADSGSCWWWFSNGFWGVGGFIVVGLLLEYLRIIRFWN</sequence>
<keyword evidence="6 9" id="KW-0812">Transmembrane</keyword>
<keyword evidence="5" id="KW-0808">Transferase</keyword>
<evidence type="ECO:0000256" key="7">
    <source>
        <dbReference type="ARBA" id="ARBA00022989"/>
    </source>
</evidence>
<organism evidence="10 11">
    <name type="scientific">Dendryphion nanum</name>
    <dbReference type="NCBI Taxonomy" id="256645"/>
    <lineage>
        <taxon>Eukaryota</taxon>
        <taxon>Fungi</taxon>
        <taxon>Dikarya</taxon>
        <taxon>Ascomycota</taxon>
        <taxon>Pezizomycotina</taxon>
        <taxon>Dothideomycetes</taxon>
        <taxon>Pleosporomycetidae</taxon>
        <taxon>Pleosporales</taxon>
        <taxon>Torulaceae</taxon>
        <taxon>Dendryphion</taxon>
    </lineage>
</organism>
<keyword evidence="7 9" id="KW-1133">Transmembrane helix</keyword>
<evidence type="ECO:0000256" key="2">
    <source>
        <dbReference type="ARBA" id="ARBA00004141"/>
    </source>
</evidence>
<comment type="similarity">
    <text evidence="4">Belongs to the UbiA prenyltransferase family.</text>
</comment>
<dbReference type="FunFam" id="1.20.120.1780:FF:000001">
    <property type="entry name" value="4-hydroxybenzoate octaprenyltransferase"/>
    <property type="match status" value="1"/>
</dbReference>